<organism evidence="1 2">
    <name type="scientific">Staurois parvus</name>
    <dbReference type="NCBI Taxonomy" id="386267"/>
    <lineage>
        <taxon>Eukaryota</taxon>
        <taxon>Metazoa</taxon>
        <taxon>Chordata</taxon>
        <taxon>Craniata</taxon>
        <taxon>Vertebrata</taxon>
        <taxon>Euteleostomi</taxon>
        <taxon>Amphibia</taxon>
        <taxon>Batrachia</taxon>
        <taxon>Anura</taxon>
        <taxon>Neobatrachia</taxon>
        <taxon>Ranoidea</taxon>
        <taxon>Ranidae</taxon>
        <taxon>Staurois</taxon>
    </lineage>
</organism>
<gene>
    <name evidence="1" type="ORF">SPARVUS_LOCUS11181999</name>
</gene>
<sequence>MYTDHKSTDDQCALMICVAPTAPPASVHQCQLSVLIHATCQCPSVPHQCHISVPI</sequence>
<evidence type="ECO:0000313" key="1">
    <source>
        <dbReference type="EMBL" id="CAI9591212.1"/>
    </source>
</evidence>
<comment type="caution">
    <text evidence="1">The sequence shown here is derived from an EMBL/GenBank/DDBJ whole genome shotgun (WGS) entry which is preliminary data.</text>
</comment>
<name>A0ABN9F3G9_9NEOB</name>
<evidence type="ECO:0000313" key="2">
    <source>
        <dbReference type="Proteomes" id="UP001162483"/>
    </source>
</evidence>
<reference evidence="1" key="1">
    <citation type="submission" date="2023-05" db="EMBL/GenBank/DDBJ databases">
        <authorList>
            <person name="Stuckert A."/>
        </authorList>
    </citation>
    <scope>NUCLEOTIDE SEQUENCE</scope>
</reference>
<accession>A0ABN9F3G9</accession>
<keyword evidence="2" id="KW-1185">Reference proteome</keyword>
<dbReference type="EMBL" id="CATNWA010016256">
    <property type="protein sequence ID" value="CAI9591212.1"/>
    <property type="molecule type" value="Genomic_DNA"/>
</dbReference>
<dbReference type="Proteomes" id="UP001162483">
    <property type="component" value="Unassembled WGS sequence"/>
</dbReference>
<protein>
    <submittedName>
        <fullName evidence="1">Uncharacterized protein</fullName>
    </submittedName>
</protein>
<proteinExistence type="predicted"/>